<organism evidence="2 3">
    <name type="scientific">Lophiotrema nucula</name>
    <dbReference type="NCBI Taxonomy" id="690887"/>
    <lineage>
        <taxon>Eukaryota</taxon>
        <taxon>Fungi</taxon>
        <taxon>Dikarya</taxon>
        <taxon>Ascomycota</taxon>
        <taxon>Pezizomycotina</taxon>
        <taxon>Dothideomycetes</taxon>
        <taxon>Pleosporomycetidae</taxon>
        <taxon>Pleosporales</taxon>
        <taxon>Lophiotremataceae</taxon>
        <taxon>Lophiotrema</taxon>
    </lineage>
</organism>
<evidence type="ECO:0000313" key="2">
    <source>
        <dbReference type="EMBL" id="KAF2113815.1"/>
    </source>
</evidence>
<gene>
    <name evidence="2" type="ORF">BDV96DRAFT_118122</name>
</gene>
<reference evidence="2" key="1">
    <citation type="journal article" date="2020" name="Stud. Mycol.">
        <title>101 Dothideomycetes genomes: a test case for predicting lifestyles and emergence of pathogens.</title>
        <authorList>
            <person name="Haridas S."/>
            <person name="Albert R."/>
            <person name="Binder M."/>
            <person name="Bloem J."/>
            <person name="Labutti K."/>
            <person name="Salamov A."/>
            <person name="Andreopoulos B."/>
            <person name="Baker S."/>
            <person name="Barry K."/>
            <person name="Bills G."/>
            <person name="Bluhm B."/>
            <person name="Cannon C."/>
            <person name="Castanera R."/>
            <person name="Culley D."/>
            <person name="Daum C."/>
            <person name="Ezra D."/>
            <person name="Gonzalez J."/>
            <person name="Henrissat B."/>
            <person name="Kuo A."/>
            <person name="Liang C."/>
            <person name="Lipzen A."/>
            <person name="Lutzoni F."/>
            <person name="Magnuson J."/>
            <person name="Mondo S."/>
            <person name="Nolan M."/>
            <person name="Ohm R."/>
            <person name="Pangilinan J."/>
            <person name="Park H.-J."/>
            <person name="Ramirez L."/>
            <person name="Alfaro M."/>
            <person name="Sun H."/>
            <person name="Tritt A."/>
            <person name="Yoshinaga Y."/>
            <person name="Zwiers L.-H."/>
            <person name="Turgeon B."/>
            <person name="Goodwin S."/>
            <person name="Spatafora J."/>
            <person name="Crous P."/>
            <person name="Grigoriev I."/>
        </authorList>
    </citation>
    <scope>NUCLEOTIDE SEQUENCE</scope>
    <source>
        <strain evidence="2">CBS 627.86</strain>
    </source>
</reference>
<dbReference type="Proteomes" id="UP000799770">
    <property type="component" value="Unassembled WGS sequence"/>
</dbReference>
<keyword evidence="1" id="KW-0732">Signal</keyword>
<feature type="signal peptide" evidence="1">
    <location>
        <begin position="1"/>
        <end position="18"/>
    </location>
</feature>
<name>A0A6A5Z316_9PLEO</name>
<protein>
    <recommendedName>
        <fullName evidence="4">Secreted protein</fullName>
    </recommendedName>
</protein>
<keyword evidence="3" id="KW-1185">Reference proteome</keyword>
<proteinExistence type="predicted"/>
<dbReference type="EMBL" id="ML977327">
    <property type="protein sequence ID" value="KAF2113815.1"/>
    <property type="molecule type" value="Genomic_DNA"/>
</dbReference>
<evidence type="ECO:0000256" key="1">
    <source>
        <dbReference type="SAM" id="SignalP"/>
    </source>
</evidence>
<accession>A0A6A5Z316</accession>
<sequence>MMILGTNKVFVLVGLALSRSLYTSRCVLRDSSTRPFSHKVQIAGRPFVALQCNFGPTRITVHEKHAEMEDGDKEATRLQNGRWDGAVLINASTRFVPNKESANARYHLMSRVNCSRSRGWDG</sequence>
<evidence type="ECO:0000313" key="3">
    <source>
        <dbReference type="Proteomes" id="UP000799770"/>
    </source>
</evidence>
<dbReference type="AlphaFoldDB" id="A0A6A5Z316"/>
<evidence type="ECO:0008006" key="4">
    <source>
        <dbReference type="Google" id="ProtNLM"/>
    </source>
</evidence>
<feature type="chain" id="PRO_5025333865" description="Secreted protein" evidence="1">
    <location>
        <begin position="19"/>
        <end position="122"/>
    </location>
</feature>